<feature type="transmembrane region" description="Helical" evidence="1">
    <location>
        <begin position="38"/>
        <end position="57"/>
    </location>
</feature>
<dbReference type="AlphaFoldDB" id="A0A7Z8NQV6"/>
<sequence length="93" mass="8840">MDPSVQRALVVGRLLGVATTVLVLGSGAHVLGGGHAPSGGALALIGALVLVGSAALARRPLTVRVLLPAAVAGQLGVHAALTWLAPAGAGAVA</sequence>
<dbReference type="EMBL" id="SZYE01000387">
    <property type="protein sequence ID" value="TKR21816.1"/>
    <property type="molecule type" value="Genomic_DNA"/>
</dbReference>
<keyword evidence="1" id="KW-1133">Transmembrane helix</keyword>
<dbReference type="Proteomes" id="UP000308121">
    <property type="component" value="Unassembled WGS sequence"/>
</dbReference>
<proteinExistence type="predicted"/>
<evidence type="ECO:0000256" key="1">
    <source>
        <dbReference type="SAM" id="Phobius"/>
    </source>
</evidence>
<organism evidence="2 3">
    <name type="scientific">Cellulomonas hominis</name>
    <dbReference type="NCBI Taxonomy" id="156981"/>
    <lineage>
        <taxon>Bacteria</taxon>
        <taxon>Bacillati</taxon>
        <taxon>Actinomycetota</taxon>
        <taxon>Actinomycetes</taxon>
        <taxon>Micrococcales</taxon>
        <taxon>Cellulomonadaceae</taxon>
        <taxon>Cellulomonas</taxon>
    </lineage>
</organism>
<protein>
    <submittedName>
        <fullName evidence="2">Uncharacterized protein</fullName>
    </submittedName>
</protein>
<gene>
    <name evidence="2" type="ORF">FA014_19770</name>
</gene>
<comment type="caution">
    <text evidence="2">The sequence shown here is derived from an EMBL/GenBank/DDBJ whole genome shotgun (WGS) entry which is preliminary data.</text>
</comment>
<accession>A0A7Z8NQV6</accession>
<keyword evidence="1" id="KW-0812">Transmembrane</keyword>
<evidence type="ECO:0000313" key="3">
    <source>
        <dbReference type="Proteomes" id="UP000308121"/>
    </source>
</evidence>
<reference evidence="2 3" key="1">
    <citation type="submission" date="2019-05" db="EMBL/GenBank/DDBJ databases">
        <title>Genome sequence of Cellulomonas hominis strain CS1.</title>
        <authorList>
            <person name="Belmont J."/>
            <person name="Maclea K.S."/>
        </authorList>
    </citation>
    <scope>NUCLEOTIDE SEQUENCE [LARGE SCALE GENOMIC DNA]</scope>
    <source>
        <strain evidence="2 3">CS1</strain>
    </source>
</reference>
<evidence type="ECO:0000313" key="2">
    <source>
        <dbReference type="EMBL" id="TKR21816.1"/>
    </source>
</evidence>
<feature type="non-terminal residue" evidence="2">
    <location>
        <position position="93"/>
    </location>
</feature>
<name>A0A7Z8NQV6_9CELL</name>
<feature type="transmembrane region" description="Helical" evidence="1">
    <location>
        <begin position="12"/>
        <end position="32"/>
    </location>
</feature>
<keyword evidence="1" id="KW-0472">Membrane</keyword>